<reference evidence="3" key="1">
    <citation type="submission" date="2020-05" db="EMBL/GenBank/DDBJ databases">
        <authorList>
            <person name="Zhu T."/>
            <person name="Keshari N."/>
            <person name="Lu X."/>
        </authorList>
    </citation>
    <scope>NUCLEOTIDE SEQUENCE</scope>
    <source>
        <strain evidence="3">NK1-12</strain>
    </source>
</reference>
<dbReference type="AlphaFoldDB" id="A0AA96WCN8"/>
<gene>
    <name evidence="3" type="ORF">HJG54_13990</name>
</gene>
<protein>
    <submittedName>
        <fullName evidence="3">Type II toxin-antitoxin system RelE/ParE family toxin</fullName>
    </submittedName>
</protein>
<proteinExistence type="inferred from homology"/>
<dbReference type="InterPro" id="IPR007712">
    <property type="entry name" value="RelE/ParE_toxin"/>
</dbReference>
<evidence type="ECO:0000256" key="1">
    <source>
        <dbReference type="ARBA" id="ARBA00006226"/>
    </source>
</evidence>
<dbReference type="Gene3D" id="3.30.2310.20">
    <property type="entry name" value="RelE-like"/>
    <property type="match status" value="1"/>
</dbReference>
<dbReference type="SUPFAM" id="SSF143011">
    <property type="entry name" value="RelE-like"/>
    <property type="match status" value="1"/>
</dbReference>
<evidence type="ECO:0000256" key="2">
    <source>
        <dbReference type="ARBA" id="ARBA00022649"/>
    </source>
</evidence>
<dbReference type="InterPro" id="IPR035093">
    <property type="entry name" value="RelE/ParE_toxin_dom_sf"/>
</dbReference>
<dbReference type="RefSeq" id="WP_316429342.1">
    <property type="nucleotide sequence ID" value="NZ_CP053586.1"/>
</dbReference>
<keyword evidence="2" id="KW-1277">Toxin-antitoxin system</keyword>
<sequence>MSYQVSLLRRAQKELAGISEPAYIKVRDAVRALAEDPRPSGCQKLKGREGWRIRVGDYRVIYEIDDEQQMILVVHIGHRRDIYR</sequence>
<accession>A0AA96WCN8</accession>
<organism evidence="3">
    <name type="scientific">Leptolyngbya sp. NK1-12</name>
    <dbReference type="NCBI Taxonomy" id="2547451"/>
    <lineage>
        <taxon>Bacteria</taxon>
        <taxon>Bacillati</taxon>
        <taxon>Cyanobacteriota</taxon>
        <taxon>Cyanophyceae</taxon>
        <taxon>Leptolyngbyales</taxon>
        <taxon>Leptolyngbyaceae</taxon>
        <taxon>Leptolyngbya group</taxon>
        <taxon>Leptolyngbya</taxon>
    </lineage>
</organism>
<comment type="similarity">
    <text evidence="1">Belongs to the RelE toxin family.</text>
</comment>
<evidence type="ECO:0000313" key="3">
    <source>
        <dbReference type="EMBL" id="WNZ23857.1"/>
    </source>
</evidence>
<dbReference type="EMBL" id="CP053586">
    <property type="protein sequence ID" value="WNZ23857.1"/>
    <property type="molecule type" value="Genomic_DNA"/>
</dbReference>
<name>A0AA96WCN8_9CYAN</name>
<dbReference type="PANTHER" id="PTHR35601">
    <property type="entry name" value="TOXIN RELE"/>
    <property type="match status" value="1"/>
</dbReference>
<dbReference type="PANTHER" id="PTHR35601:SF1">
    <property type="entry name" value="TOXIN RELE"/>
    <property type="match status" value="1"/>
</dbReference>
<dbReference type="Pfam" id="PF05016">
    <property type="entry name" value="ParE_toxin"/>
    <property type="match status" value="1"/>
</dbReference>